<evidence type="ECO:0000313" key="15">
    <source>
        <dbReference type="Proteomes" id="UP000035681"/>
    </source>
</evidence>
<dbReference type="InterPro" id="IPR050453">
    <property type="entry name" value="LIM_Homeobox_TF"/>
</dbReference>
<dbReference type="InterPro" id="IPR001781">
    <property type="entry name" value="Znf_LIM"/>
</dbReference>
<keyword evidence="2 10" id="KW-0479">Metal-binding</keyword>
<dbReference type="InterPro" id="IPR001356">
    <property type="entry name" value="HD"/>
</dbReference>
<dbReference type="WBParaSite" id="TCONS_00002472.p1">
    <property type="protein sequence ID" value="TCONS_00002472.p1"/>
    <property type="gene ID" value="XLOC_002321"/>
</dbReference>
<dbReference type="FunFam" id="1.10.10.60:FF:000219">
    <property type="entry name" value="LIM/homeobox protein Lhx3"/>
    <property type="match status" value="1"/>
</dbReference>
<evidence type="ECO:0000256" key="2">
    <source>
        <dbReference type="ARBA" id="ARBA00022723"/>
    </source>
</evidence>
<evidence type="ECO:0000256" key="7">
    <source>
        <dbReference type="ARBA" id="ARBA00023155"/>
    </source>
</evidence>
<keyword evidence="7 9" id="KW-0371">Homeobox</keyword>
<evidence type="ECO:0000256" key="3">
    <source>
        <dbReference type="ARBA" id="ARBA00022737"/>
    </source>
</evidence>
<dbReference type="Proteomes" id="UP000035681">
    <property type="component" value="Unplaced"/>
</dbReference>
<evidence type="ECO:0000256" key="4">
    <source>
        <dbReference type="ARBA" id="ARBA00022833"/>
    </source>
</evidence>
<evidence type="ECO:0000313" key="16">
    <source>
        <dbReference type="WBParaSite" id="SSTP_0001189400.1"/>
    </source>
</evidence>
<dbReference type="GO" id="GO:0000977">
    <property type="term" value="F:RNA polymerase II transcription regulatory region sequence-specific DNA binding"/>
    <property type="evidence" value="ECO:0007669"/>
    <property type="project" value="TreeGrafter"/>
</dbReference>
<dbReference type="Pfam" id="PF00046">
    <property type="entry name" value="Homeodomain"/>
    <property type="match status" value="1"/>
</dbReference>
<evidence type="ECO:0000313" key="17">
    <source>
        <dbReference type="WBParaSite" id="TCONS_00002472.p1"/>
    </source>
</evidence>
<keyword evidence="8 9" id="KW-0539">Nucleus</keyword>
<dbReference type="PROSITE" id="PS50023">
    <property type="entry name" value="LIM_DOMAIN_2"/>
    <property type="match status" value="2"/>
</dbReference>
<feature type="domain" description="Homeobox" evidence="14">
    <location>
        <begin position="190"/>
        <end position="250"/>
    </location>
</feature>
<dbReference type="FunFam" id="2.10.110.10:FF:000136">
    <property type="entry name" value="LIM domain family"/>
    <property type="match status" value="1"/>
</dbReference>
<dbReference type="STRING" id="6248.A0A0K0ER12"/>
<evidence type="ECO:0000259" key="14">
    <source>
        <dbReference type="PROSITE" id="PS50071"/>
    </source>
</evidence>
<feature type="domain" description="LIM zinc-binding" evidence="13">
    <location>
        <begin position="58"/>
        <end position="116"/>
    </location>
</feature>
<dbReference type="GO" id="GO:0005634">
    <property type="term" value="C:nucleus"/>
    <property type="evidence" value="ECO:0007669"/>
    <property type="project" value="UniProtKB-SubCell"/>
</dbReference>
<name>A0A0K0ER12_STRER</name>
<evidence type="ECO:0000259" key="13">
    <source>
        <dbReference type="PROSITE" id="PS50023"/>
    </source>
</evidence>
<dbReference type="SMART" id="SM00389">
    <property type="entry name" value="HOX"/>
    <property type="match status" value="1"/>
</dbReference>
<dbReference type="PROSITE" id="PS00478">
    <property type="entry name" value="LIM_DOMAIN_1"/>
    <property type="match status" value="1"/>
</dbReference>
<evidence type="ECO:0000256" key="8">
    <source>
        <dbReference type="ARBA" id="ARBA00023242"/>
    </source>
</evidence>
<feature type="compositionally biased region" description="Low complexity" evidence="12">
    <location>
        <begin position="281"/>
        <end position="295"/>
    </location>
</feature>
<dbReference type="GO" id="GO:0046872">
    <property type="term" value="F:metal ion binding"/>
    <property type="evidence" value="ECO:0007669"/>
    <property type="project" value="UniProtKB-KW"/>
</dbReference>
<keyword evidence="4 10" id="KW-0862">Zinc</keyword>
<keyword evidence="3" id="KW-0677">Repeat</keyword>
<dbReference type="PROSITE" id="PS00027">
    <property type="entry name" value="HOMEOBOX_1"/>
    <property type="match status" value="1"/>
</dbReference>
<keyword evidence="6 9" id="KW-0238">DNA-binding</keyword>
<reference evidence="16" key="1">
    <citation type="submission" date="2015-08" db="UniProtKB">
        <authorList>
            <consortium name="WormBaseParasite"/>
        </authorList>
    </citation>
    <scope>IDENTIFICATION</scope>
</reference>
<dbReference type="Gene3D" id="1.10.10.60">
    <property type="entry name" value="Homeodomain-like"/>
    <property type="match status" value="1"/>
</dbReference>
<dbReference type="SMART" id="SM00132">
    <property type="entry name" value="LIM"/>
    <property type="match status" value="2"/>
</dbReference>
<evidence type="ECO:0000256" key="11">
    <source>
        <dbReference type="RuleBase" id="RU000682"/>
    </source>
</evidence>
<dbReference type="AlphaFoldDB" id="A0A0K0ER12"/>
<organism evidence="16">
    <name type="scientific">Strongyloides stercoralis</name>
    <name type="common">Threadworm</name>
    <dbReference type="NCBI Taxonomy" id="6248"/>
    <lineage>
        <taxon>Eukaryota</taxon>
        <taxon>Metazoa</taxon>
        <taxon>Ecdysozoa</taxon>
        <taxon>Nematoda</taxon>
        <taxon>Chromadorea</taxon>
        <taxon>Rhabditida</taxon>
        <taxon>Tylenchina</taxon>
        <taxon>Panagrolaimomorpha</taxon>
        <taxon>Strongyloidoidea</taxon>
        <taxon>Strongyloididae</taxon>
        <taxon>Strongyloides</taxon>
    </lineage>
</organism>
<feature type="region of interest" description="Disordered" evidence="12">
    <location>
        <begin position="250"/>
        <end position="295"/>
    </location>
</feature>
<evidence type="ECO:0000256" key="1">
    <source>
        <dbReference type="ARBA" id="ARBA00004123"/>
    </source>
</evidence>
<dbReference type="FunFam" id="2.10.110.10:FF:000006">
    <property type="entry name" value="LIM homeobox transcription factor 1-beta"/>
    <property type="match status" value="1"/>
</dbReference>
<dbReference type="PANTHER" id="PTHR24208">
    <property type="entry name" value="LIM/HOMEOBOX PROTEIN LHX"/>
    <property type="match status" value="1"/>
</dbReference>
<keyword evidence="5 10" id="KW-0440">LIM domain</keyword>
<dbReference type="CDD" id="cd00086">
    <property type="entry name" value="homeodomain"/>
    <property type="match status" value="1"/>
</dbReference>
<dbReference type="InterPro" id="IPR009057">
    <property type="entry name" value="Homeodomain-like_sf"/>
</dbReference>
<keyword evidence="15" id="KW-1185">Reference proteome</keyword>
<dbReference type="PROSITE" id="PS50071">
    <property type="entry name" value="HOMEOBOX_2"/>
    <property type="match status" value="1"/>
</dbReference>
<evidence type="ECO:0000256" key="5">
    <source>
        <dbReference type="ARBA" id="ARBA00023038"/>
    </source>
</evidence>
<feature type="compositionally biased region" description="Low complexity" evidence="12">
    <location>
        <begin position="260"/>
        <end position="272"/>
    </location>
</feature>
<feature type="DNA-binding region" description="Homeobox" evidence="9">
    <location>
        <begin position="192"/>
        <end position="251"/>
    </location>
</feature>
<evidence type="ECO:0000256" key="9">
    <source>
        <dbReference type="PROSITE-ProRule" id="PRU00108"/>
    </source>
</evidence>
<feature type="domain" description="LIM zinc-binding" evidence="13">
    <location>
        <begin position="117"/>
        <end position="181"/>
    </location>
</feature>
<dbReference type="GO" id="GO:0000981">
    <property type="term" value="F:DNA-binding transcription factor activity, RNA polymerase II-specific"/>
    <property type="evidence" value="ECO:0007669"/>
    <property type="project" value="InterPro"/>
</dbReference>
<dbReference type="GO" id="GO:0007409">
    <property type="term" value="P:axonogenesis"/>
    <property type="evidence" value="ECO:0007669"/>
    <property type="project" value="UniProtKB-ARBA"/>
</dbReference>
<dbReference type="SUPFAM" id="SSF57716">
    <property type="entry name" value="Glucocorticoid receptor-like (DNA-binding domain)"/>
    <property type="match status" value="1"/>
</dbReference>
<accession>A0A0K0ER12</accession>
<dbReference type="WBParaSite" id="SSTP_0001189400.1">
    <property type="protein sequence ID" value="SSTP_0001189400.1"/>
    <property type="gene ID" value="SSTP_0001189400"/>
</dbReference>
<sequence>MDILSNSPHPSIPNNLPTNKNSIHSTLGNEPHPLSSNVGMLFYPQSNILEHLPPTQEHICIKCNIPIRERFISKVQENSYHSECLRCIECNMTLNEKCFIKNNNLYCKNDFFSKFGTKCIRCNLPIFPSSVIRKASNLVYHLECFSCVICKKELSTGDEFYLIPSDGQLVCKNDYESANLLSNNDGEMDGSNKRPRTTISAKSLETLKQAYQTSSKPARHVREQLAADTGLDMRVVQVWFQNRRAKEKRLKKDVGRRWMNNNKNNNSSRANSYTSGKTIDSDSGSPSGSILSESPMFTSNFHEMTSNHDSNVSGNEHEISLNYNNGNNIFINRENIILNHGNQQVNQNTIININNDMKNNYNEVQSENHVVEILNSIPSYNDQLECNELGISNSILNYNTQDLI</sequence>
<dbReference type="InterPro" id="IPR017970">
    <property type="entry name" value="Homeobox_CS"/>
</dbReference>
<evidence type="ECO:0000256" key="6">
    <source>
        <dbReference type="ARBA" id="ARBA00023125"/>
    </source>
</evidence>
<evidence type="ECO:0000256" key="12">
    <source>
        <dbReference type="SAM" id="MobiDB-lite"/>
    </source>
</evidence>
<dbReference type="SUPFAM" id="SSF46689">
    <property type="entry name" value="Homeodomain-like"/>
    <property type="match status" value="1"/>
</dbReference>
<dbReference type="PANTHER" id="PTHR24208:SF128">
    <property type="entry name" value="LIM3, ISOFORM G"/>
    <property type="match status" value="1"/>
</dbReference>
<evidence type="ECO:0000256" key="10">
    <source>
        <dbReference type="PROSITE-ProRule" id="PRU00125"/>
    </source>
</evidence>
<dbReference type="GO" id="GO:0045944">
    <property type="term" value="P:positive regulation of transcription by RNA polymerase II"/>
    <property type="evidence" value="ECO:0007669"/>
    <property type="project" value="UniProtKB-ARBA"/>
</dbReference>
<proteinExistence type="predicted"/>
<dbReference type="Gene3D" id="2.10.110.10">
    <property type="entry name" value="Cysteine Rich Protein"/>
    <property type="match status" value="2"/>
</dbReference>
<dbReference type="Pfam" id="PF00412">
    <property type="entry name" value="LIM"/>
    <property type="match status" value="2"/>
</dbReference>
<protein>
    <submittedName>
        <fullName evidence="16 17">Homeobox domain-containing protein</fullName>
    </submittedName>
</protein>
<feature type="region of interest" description="Disordered" evidence="12">
    <location>
        <begin position="1"/>
        <end position="29"/>
    </location>
</feature>
<comment type="subcellular location">
    <subcellularLocation>
        <location evidence="1 9 11">Nucleus</location>
    </subcellularLocation>
</comment>